<evidence type="ECO:0000256" key="3">
    <source>
        <dbReference type="ARBA" id="ARBA00023163"/>
    </source>
</evidence>
<dbReference type="InterPro" id="IPR025996">
    <property type="entry name" value="MT1864/Rv1816-like_C"/>
</dbReference>
<keyword evidence="3" id="KW-0804">Transcription</keyword>
<dbReference type="GO" id="GO:0000976">
    <property type="term" value="F:transcription cis-regulatory region binding"/>
    <property type="evidence" value="ECO:0007669"/>
    <property type="project" value="TreeGrafter"/>
</dbReference>
<dbReference type="InterPro" id="IPR036271">
    <property type="entry name" value="Tet_transcr_reg_TetR-rel_C_sf"/>
</dbReference>
<dbReference type="PANTHER" id="PTHR30055:SF243">
    <property type="entry name" value="HTH-TYPE TRANSCRIPTIONAL REGULATOR RV1816"/>
    <property type="match status" value="1"/>
</dbReference>
<reference evidence="6 7" key="1">
    <citation type="submission" date="2018-06" db="EMBL/GenBank/DDBJ databases">
        <title>Phytoactinopolyspora halophila sp. nov., a novel halophilic actinomycete isolated from a saline soil in China.</title>
        <authorList>
            <person name="Tang S.-K."/>
        </authorList>
    </citation>
    <scope>NUCLEOTIDE SEQUENCE [LARGE SCALE GENOMIC DNA]</scope>
    <source>
        <strain evidence="6 7">YIM 96934</strain>
    </source>
</reference>
<dbReference type="InterPro" id="IPR009057">
    <property type="entry name" value="Homeodomain-like_sf"/>
</dbReference>
<evidence type="ECO:0000256" key="1">
    <source>
        <dbReference type="ARBA" id="ARBA00023015"/>
    </source>
</evidence>
<dbReference type="EMBL" id="QMIG01000006">
    <property type="protein sequence ID" value="RAW15479.1"/>
    <property type="molecule type" value="Genomic_DNA"/>
</dbReference>
<evidence type="ECO:0000313" key="7">
    <source>
        <dbReference type="Proteomes" id="UP000250462"/>
    </source>
</evidence>
<keyword evidence="2 4" id="KW-0238">DNA-binding</keyword>
<evidence type="ECO:0000256" key="4">
    <source>
        <dbReference type="PROSITE-ProRule" id="PRU00335"/>
    </source>
</evidence>
<dbReference type="OrthoDB" id="3210322at2"/>
<dbReference type="AlphaFoldDB" id="A0A329QV49"/>
<dbReference type="InterPro" id="IPR050109">
    <property type="entry name" value="HTH-type_TetR-like_transc_reg"/>
</dbReference>
<accession>A0A329QV49</accession>
<evidence type="ECO:0000313" key="6">
    <source>
        <dbReference type="EMBL" id="RAW15479.1"/>
    </source>
</evidence>
<organism evidence="6 7">
    <name type="scientific">Phytoactinopolyspora halophila</name>
    <dbReference type="NCBI Taxonomy" id="1981511"/>
    <lineage>
        <taxon>Bacteria</taxon>
        <taxon>Bacillati</taxon>
        <taxon>Actinomycetota</taxon>
        <taxon>Actinomycetes</taxon>
        <taxon>Jiangellales</taxon>
        <taxon>Jiangellaceae</taxon>
        <taxon>Phytoactinopolyspora</taxon>
    </lineage>
</organism>
<dbReference type="SUPFAM" id="SSF46689">
    <property type="entry name" value="Homeodomain-like"/>
    <property type="match status" value="1"/>
</dbReference>
<dbReference type="InterPro" id="IPR001647">
    <property type="entry name" value="HTH_TetR"/>
</dbReference>
<proteinExistence type="predicted"/>
<dbReference type="PANTHER" id="PTHR30055">
    <property type="entry name" value="HTH-TYPE TRANSCRIPTIONAL REGULATOR RUTR"/>
    <property type="match status" value="1"/>
</dbReference>
<keyword evidence="7" id="KW-1185">Reference proteome</keyword>
<feature type="DNA-binding region" description="H-T-H motif" evidence="4">
    <location>
        <begin position="41"/>
        <end position="60"/>
    </location>
</feature>
<dbReference type="SUPFAM" id="SSF48498">
    <property type="entry name" value="Tetracyclin repressor-like, C-terminal domain"/>
    <property type="match status" value="1"/>
</dbReference>
<dbReference type="PRINTS" id="PR00455">
    <property type="entry name" value="HTHTETR"/>
</dbReference>
<protein>
    <submittedName>
        <fullName evidence="6">TetR/AcrR family transcriptional regulator</fullName>
    </submittedName>
</protein>
<dbReference type="Pfam" id="PF00440">
    <property type="entry name" value="TetR_N"/>
    <property type="match status" value="1"/>
</dbReference>
<comment type="caution">
    <text evidence="6">The sequence shown here is derived from an EMBL/GenBank/DDBJ whole genome shotgun (WGS) entry which is preliminary data.</text>
</comment>
<dbReference type="Gene3D" id="1.10.357.10">
    <property type="entry name" value="Tetracycline Repressor, domain 2"/>
    <property type="match status" value="1"/>
</dbReference>
<dbReference type="Proteomes" id="UP000250462">
    <property type="component" value="Unassembled WGS sequence"/>
</dbReference>
<dbReference type="PROSITE" id="PS50977">
    <property type="entry name" value="HTH_TETR_2"/>
    <property type="match status" value="1"/>
</dbReference>
<evidence type="ECO:0000259" key="5">
    <source>
        <dbReference type="PROSITE" id="PS50977"/>
    </source>
</evidence>
<evidence type="ECO:0000256" key="2">
    <source>
        <dbReference type="ARBA" id="ARBA00023125"/>
    </source>
</evidence>
<dbReference type="Pfam" id="PF13305">
    <property type="entry name" value="TetR_C_33"/>
    <property type="match status" value="1"/>
</dbReference>
<feature type="domain" description="HTH tetR-type" evidence="5">
    <location>
        <begin position="18"/>
        <end position="78"/>
    </location>
</feature>
<dbReference type="GO" id="GO:0003700">
    <property type="term" value="F:DNA-binding transcription factor activity"/>
    <property type="evidence" value="ECO:0007669"/>
    <property type="project" value="TreeGrafter"/>
</dbReference>
<sequence>MWQTALVSTRGLRERVRDELIGEIKDAARRQLAERGAAGLSVRAVTRELGMASSAVYRYFPSRDALLTALIVDAYEGVGEAARRAESKIARERHLDRWLTVFRAVREWARSHPHEYALIYGSPVPGYAAPDDTAAPASDVALLLAEIALDAAAGNGRTDGSLPAESGGVSDALAADIEALKSTFPSVAPPDLAEALARTPTSAILHVIDAWTMLFGAVSFELFGHYRRVIDARGDNLERLARKAAAPLGLH</sequence>
<name>A0A329QV49_9ACTN</name>
<keyword evidence="1" id="KW-0805">Transcription regulation</keyword>
<gene>
    <name evidence="6" type="ORF">DPM12_08730</name>
</gene>